<dbReference type="InterPro" id="IPR000032">
    <property type="entry name" value="HPr-like"/>
</dbReference>
<evidence type="ECO:0000313" key="5">
    <source>
        <dbReference type="Proteomes" id="UP000363661"/>
    </source>
</evidence>
<feature type="domain" description="HPr" evidence="1">
    <location>
        <begin position="1"/>
        <end position="79"/>
    </location>
</feature>
<dbReference type="Proteomes" id="UP000078383">
    <property type="component" value="Unassembled WGS sequence"/>
</dbReference>
<reference evidence="3 5" key="2">
    <citation type="submission" date="2019-07" db="EMBL/GenBank/DDBJ databases">
        <authorList>
            <person name="Hibberd C M."/>
            <person name="Gehrig L. J."/>
            <person name="Chang H.-W."/>
            <person name="Venkatesh S."/>
        </authorList>
    </citation>
    <scope>NUCLEOTIDE SEQUENCE [LARGE SCALE GENOMIC DNA]</scope>
    <source>
        <strain evidence="3">Ruminococcus_torques_SSTS_Bg7063</strain>
    </source>
</reference>
<dbReference type="GeneID" id="303259419"/>
<dbReference type="Gene3D" id="3.30.1340.10">
    <property type="entry name" value="HPr-like"/>
    <property type="match status" value="1"/>
</dbReference>
<protein>
    <recommendedName>
        <fullName evidence="1">HPr domain-containing protein</fullName>
    </recommendedName>
</protein>
<dbReference type="SUPFAM" id="SSF55594">
    <property type="entry name" value="HPr-like"/>
    <property type="match status" value="1"/>
</dbReference>
<evidence type="ECO:0000313" key="2">
    <source>
        <dbReference type="EMBL" id="CUQ90672.1"/>
    </source>
</evidence>
<accession>A0A174XUX5</accession>
<keyword evidence="5" id="KW-1185">Reference proteome</keyword>
<dbReference type="EMBL" id="CZBX01000010">
    <property type="protein sequence ID" value="CUQ90672.1"/>
    <property type="molecule type" value="Genomic_DNA"/>
</dbReference>
<organism evidence="2 4">
    <name type="scientific">[Ruminococcus] torques</name>
    <dbReference type="NCBI Taxonomy" id="33039"/>
    <lineage>
        <taxon>Bacteria</taxon>
        <taxon>Bacillati</taxon>
        <taxon>Bacillota</taxon>
        <taxon>Clostridia</taxon>
        <taxon>Lachnospirales</taxon>
        <taxon>Lachnospiraceae</taxon>
        <taxon>Mediterraneibacter</taxon>
    </lineage>
</organism>
<dbReference type="AlphaFoldDB" id="A0A174XUX5"/>
<sequence length="79" mass="8965">MVEKKVKFMSAGQIMTFCNTCQKLKSDVDVTDMANRNYIIDGKSLMGLMSIKLGLPMRVVVNGQDEEEANECFSNYEFE</sequence>
<dbReference type="OrthoDB" id="2061957at2"/>
<evidence type="ECO:0000313" key="3">
    <source>
        <dbReference type="EMBL" id="VUX05145.1"/>
    </source>
</evidence>
<evidence type="ECO:0000313" key="4">
    <source>
        <dbReference type="Proteomes" id="UP000078383"/>
    </source>
</evidence>
<gene>
    <name evidence="2" type="ORF">ERS852502_02254</name>
    <name evidence="3" type="ORF">RTSSTS7063_01183</name>
</gene>
<dbReference type="EMBL" id="CABHNA010000046">
    <property type="protein sequence ID" value="VUX05145.1"/>
    <property type="molecule type" value="Genomic_DNA"/>
</dbReference>
<dbReference type="RefSeq" id="WP_015529312.1">
    <property type="nucleotide sequence ID" value="NZ_CABHNA010000046.1"/>
</dbReference>
<dbReference type="Pfam" id="PF00381">
    <property type="entry name" value="PTS-HPr"/>
    <property type="match status" value="1"/>
</dbReference>
<dbReference type="Proteomes" id="UP000363661">
    <property type="component" value="Unassembled WGS sequence"/>
</dbReference>
<evidence type="ECO:0000259" key="1">
    <source>
        <dbReference type="PROSITE" id="PS51350"/>
    </source>
</evidence>
<name>A0A174XUX5_9FIRM</name>
<proteinExistence type="predicted"/>
<dbReference type="InterPro" id="IPR035895">
    <property type="entry name" value="HPr-like_sf"/>
</dbReference>
<reference evidence="2 4" key="1">
    <citation type="submission" date="2015-09" db="EMBL/GenBank/DDBJ databases">
        <authorList>
            <consortium name="Pathogen Informatics"/>
        </authorList>
    </citation>
    <scope>NUCLEOTIDE SEQUENCE [LARGE SCALE GENOMIC DNA]</scope>
    <source>
        <strain evidence="2 4">2789STDY5834889</strain>
    </source>
</reference>
<dbReference type="PROSITE" id="PS51350">
    <property type="entry name" value="PTS_HPR_DOM"/>
    <property type="match status" value="1"/>
</dbReference>